<dbReference type="KEGG" id="apak:AP3564_01870"/>
<dbReference type="InterPro" id="IPR025948">
    <property type="entry name" value="HTH-like_dom"/>
</dbReference>
<dbReference type="EMBL" id="CP017703">
    <property type="protein sequence ID" value="ASS89183.1"/>
    <property type="molecule type" value="Genomic_DNA"/>
</dbReference>
<dbReference type="Pfam" id="PF13276">
    <property type="entry name" value="HTH_21"/>
    <property type="match status" value="1"/>
</dbReference>
<evidence type="ECO:0000259" key="1">
    <source>
        <dbReference type="Pfam" id="PF13276"/>
    </source>
</evidence>
<gene>
    <name evidence="2" type="ORF">AP3564_01870</name>
</gene>
<protein>
    <recommendedName>
        <fullName evidence="1">HTH-like domain-containing protein</fullName>
    </recommendedName>
</protein>
<accession>A0A163Y0P8</accession>
<accession>A0A223E1T7</accession>
<dbReference type="AlphaFoldDB" id="A0A163Y0P8"/>
<sequence length="65" mass="7777">MIKNNRHKYSISAMCDVLQLPRSTYYYEVKEKRNAEDELTAAILEIFQKSRKNYGTRKIKHELVI</sequence>
<organism evidence="2 3">
    <name type="scientific">Aeribacillus pallidus</name>
    <dbReference type="NCBI Taxonomy" id="33936"/>
    <lineage>
        <taxon>Bacteria</taxon>
        <taxon>Bacillati</taxon>
        <taxon>Bacillota</taxon>
        <taxon>Bacilli</taxon>
        <taxon>Bacillales</taxon>
        <taxon>Bacillaceae</taxon>
        <taxon>Aeribacillus</taxon>
    </lineage>
</organism>
<name>A0A163Y0P8_9BACI</name>
<dbReference type="Proteomes" id="UP000214606">
    <property type="component" value="Chromosome"/>
</dbReference>
<proteinExistence type="predicted"/>
<evidence type="ECO:0000313" key="3">
    <source>
        <dbReference type="Proteomes" id="UP000214606"/>
    </source>
</evidence>
<evidence type="ECO:0000313" key="2">
    <source>
        <dbReference type="EMBL" id="ASS89183.1"/>
    </source>
</evidence>
<reference evidence="2 3" key="1">
    <citation type="submission" date="2016-10" db="EMBL/GenBank/DDBJ databases">
        <title>The whole genome sequencing and assembly of Aeribacillus pallidus KCTC3564 strain.</title>
        <authorList>
            <person name="Lee Y.-J."/>
            <person name="Park M.-K."/>
            <person name="Yi H."/>
            <person name="Bahn Y.-S."/>
            <person name="Kim J.F."/>
            <person name="Lee D.-W."/>
        </authorList>
    </citation>
    <scope>NUCLEOTIDE SEQUENCE [LARGE SCALE GENOMIC DNA]</scope>
    <source>
        <strain evidence="2 3">KCTC3564</strain>
    </source>
</reference>
<feature type="domain" description="HTH-like" evidence="1">
    <location>
        <begin position="36"/>
        <end position="63"/>
    </location>
</feature>